<dbReference type="PROSITE" id="PS50865">
    <property type="entry name" value="ZF_MYND_2"/>
    <property type="match status" value="1"/>
</dbReference>
<dbReference type="EMBL" id="MU004181">
    <property type="protein sequence ID" value="KAF2503385.1"/>
    <property type="molecule type" value="Genomic_DNA"/>
</dbReference>
<dbReference type="PROSITE" id="PS01360">
    <property type="entry name" value="ZF_MYND_1"/>
    <property type="match status" value="1"/>
</dbReference>
<evidence type="ECO:0000256" key="1">
    <source>
        <dbReference type="ARBA" id="ARBA00022723"/>
    </source>
</evidence>
<sequence>MAQPHDTSDGATLNKSPSPAPVPSTSPSGKLPAELQSCIICRKKPARLCATCRSCSYCSKKCQKEDWPTHKFLCKAYSNESRPTAQHKRAILFTEENERPSLIWVHCTDYPDEGVETADLSPYMEDLAPSVSVVHFNHRLNQVLEDDIIVYNLDDYLSESKPTRSLYRATAPLGFPAVQWRGPIMVMRKVGRGSDAIYSTDMTLADYRNILDYFVNYGKYNATGIEECGKEPEKTANTMRGVKITCKSEQDLRGKKPFVAVQVSTNHAATLDGEVSPISKLVNMPFRAWKIPQSSEARGHGNSLANQAALFLMIDTNPKRPRWGFAPRHWQHGIGDVLLVREDGEDLTLEQAEVLSRFCQYKLIPMVQQATETEDFVVSYRQPLVGITKQSVVDFITAENVEAFKKEMYEWRDAGKDMGEFFESLDAWSGVIGA</sequence>
<reference evidence="7" key="1">
    <citation type="journal article" date="2020" name="Stud. Mycol.">
        <title>101 Dothideomycetes genomes: a test case for predicting lifestyles and emergence of pathogens.</title>
        <authorList>
            <person name="Haridas S."/>
            <person name="Albert R."/>
            <person name="Binder M."/>
            <person name="Bloem J."/>
            <person name="Labutti K."/>
            <person name="Salamov A."/>
            <person name="Andreopoulos B."/>
            <person name="Baker S."/>
            <person name="Barry K."/>
            <person name="Bills G."/>
            <person name="Bluhm B."/>
            <person name="Cannon C."/>
            <person name="Castanera R."/>
            <person name="Culley D."/>
            <person name="Daum C."/>
            <person name="Ezra D."/>
            <person name="Gonzalez J."/>
            <person name="Henrissat B."/>
            <person name="Kuo A."/>
            <person name="Liang C."/>
            <person name="Lipzen A."/>
            <person name="Lutzoni F."/>
            <person name="Magnuson J."/>
            <person name="Mondo S."/>
            <person name="Nolan M."/>
            <person name="Ohm R."/>
            <person name="Pangilinan J."/>
            <person name="Park H.-J."/>
            <person name="Ramirez L."/>
            <person name="Alfaro M."/>
            <person name="Sun H."/>
            <person name="Tritt A."/>
            <person name="Yoshinaga Y."/>
            <person name="Zwiers L.-H."/>
            <person name="Turgeon B."/>
            <person name="Goodwin S."/>
            <person name="Spatafora J."/>
            <person name="Crous P."/>
            <person name="Grigoriev I."/>
        </authorList>
    </citation>
    <scope>NUCLEOTIDE SEQUENCE</scope>
    <source>
        <strain evidence="7">CBS 269.34</strain>
    </source>
</reference>
<feature type="domain" description="MYND-type" evidence="6">
    <location>
        <begin position="38"/>
        <end position="74"/>
    </location>
</feature>
<dbReference type="Pfam" id="PF01753">
    <property type="entry name" value="zf-MYND"/>
    <property type="match status" value="1"/>
</dbReference>
<keyword evidence="8" id="KW-1185">Reference proteome</keyword>
<dbReference type="SUPFAM" id="SSF144232">
    <property type="entry name" value="HIT/MYND zinc finger-like"/>
    <property type="match status" value="1"/>
</dbReference>
<proteinExistence type="predicted"/>
<evidence type="ECO:0000259" key="6">
    <source>
        <dbReference type="PROSITE" id="PS50865"/>
    </source>
</evidence>
<organism evidence="7 8">
    <name type="scientific">Lophium mytilinum</name>
    <dbReference type="NCBI Taxonomy" id="390894"/>
    <lineage>
        <taxon>Eukaryota</taxon>
        <taxon>Fungi</taxon>
        <taxon>Dikarya</taxon>
        <taxon>Ascomycota</taxon>
        <taxon>Pezizomycotina</taxon>
        <taxon>Dothideomycetes</taxon>
        <taxon>Pleosporomycetidae</taxon>
        <taxon>Mytilinidiales</taxon>
        <taxon>Mytilinidiaceae</taxon>
        <taxon>Lophium</taxon>
    </lineage>
</organism>
<evidence type="ECO:0000256" key="2">
    <source>
        <dbReference type="ARBA" id="ARBA00022771"/>
    </source>
</evidence>
<evidence type="ECO:0000256" key="5">
    <source>
        <dbReference type="SAM" id="MobiDB-lite"/>
    </source>
</evidence>
<dbReference type="Proteomes" id="UP000799750">
    <property type="component" value="Unassembled WGS sequence"/>
</dbReference>
<dbReference type="OrthoDB" id="437457at2759"/>
<name>A0A6A6RF76_9PEZI</name>
<dbReference type="GO" id="GO:0008270">
    <property type="term" value="F:zinc ion binding"/>
    <property type="evidence" value="ECO:0007669"/>
    <property type="project" value="UniProtKB-KW"/>
</dbReference>
<evidence type="ECO:0000256" key="3">
    <source>
        <dbReference type="ARBA" id="ARBA00022833"/>
    </source>
</evidence>
<dbReference type="InterPro" id="IPR002893">
    <property type="entry name" value="Znf_MYND"/>
</dbReference>
<accession>A0A6A6RF76</accession>
<dbReference type="AlphaFoldDB" id="A0A6A6RF76"/>
<dbReference type="Gene3D" id="6.10.140.2220">
    <property type="match status" value="1"/>
</dbReference>
<evidence type="ECO:0000256" key="4">
    <source>
        <dbReference type="PROSITE-ProRule" id="PRU00134"/>
    </source>
</evidence>
<evidence type="ECO:0000313" key="8">
    <source>
        <dbReference type="Proteomes" id="UP000799750"/>
    </source>
</evidence>
<gene>
    <name evidence="7" type="ORF">BU16DRAFT_39086</name>
</gene>
<feature type="region of interest" description="Disordered" evidence="5">
    <location>
        <begin position="1"/>
        <end position="30"/>
    </location>
</feature>
<evidence type="ECO:0000313" key="7">
    <source>
        <dbReference type="EMBL" id="KAF2503385.1"/>
    </source>
</evidence>
<keyword evidence="2 4" id="KW-0863">Zinc-finger</keyword>
<protein>
    <recommendedName>
        <fullName evidence="6">MYND-type domain-containing protein</fullName>
    </recommendedName>
</protein>
<keyword evidence="1" id="KW-0479">Metal-binding</keyword>
<keyword evidence="3" id="KW-0862">Zinc</keyword>